<dbReference type="NCBIfam" id="TIGR01178">
    <property type="entry name" value="ade"/>
    <property type="match status" value="1"/>
</dbReference>
<keyword evidence="3 6" id="KW-0378">Hydrolase</keyword>
<dbReference type="InterPro" id="IPR006680">
    <property type="entry name" value="Amidohydro-rel"/>
</dbReference>
<dbReference type="InterPro" id="IPR026912">
    <property type="entry name" value="Adenine_deam_C"/>
</dbReference>
<dbReference type="HAMAP" id="MF_01518">
    <property type="entry name" value="Adenine_deamin"/>
    <property type="match status" value="1"/>
</dbReference>
<evidence type="ECO:0000313" key="9">
    <source>
        <dbReference type="EMBL" id="MPQ44369.1"/>
    </source>
</evidence>
<protein>
    <recommendedName>
        <fullName evidence="2 6">Adenine deaminase</fullName>
        <shortName evidence="6">Adenase</shortName>
        <shortName evidence="6">Adenine aminase</shortName>
        <ecNumber evidence="2 6">3.5.4.2</ecNumber>
    </recommendedName>
</protein>
<name>A0A6I1MW18_9CLOT</name>
<gene>
    <name evidence="6 9" type="primary">ade</name>
    <name evidence="9" type="ORF">GBZ86_11435</name>
</gene>
<evidence type="ECO:0000259" key="8">
    <source>
        <dbReference type="Pfam" id="PF13382"/>
    </source>
</evidence>
<evidence type="ECO:0000256" key="5">
    <source>
        <dbReference type="ARBA" id="ARBA00047720"/>
    </source>
</evidence>
<evidence type="ECO:0000256" key="2">
    <source>
        <dbReference type="ARBA" id="ARBA00012782"/>
    </source>
</evidence>
<dbReference type="Pfam" id="PF01979">
    <property type="entry name" value="Amidohydro_1"/>
    <property type="match status" value="1"/>
</dbReference>
<dbReference type="InterPro" id="IPR011059">
    <property type="entry name" value="Metal-dep_hydrolase_composite"/>
</dbReference>
<keyword evidence="10" id="KW-1185">Reference proteome</keyword>
<dbReference type="EC" id="3.5.4.2" evidence="2 6"/>
<dbReference type="Pfam" id="PF13382">
    <property type="entry name" value="Adenine_deam_C"/>
    <property type="match status" value="1"/>
</dbReference>
<dbReference type="PANTHER" id="PTHR11113">
    <property type="entry name" value="N-ACETYLGLUCOSAMINE-6-PHOSPHATE DEACETYLASE"/>
    <property type="match status" value="1"/>
</dbReference>
<proteinExistence type="inferred from homology"/>
<evidence type="ECO:0000313" key="10">
    <source>
        <dbReference type="Proteomes" id="UP000430345"/>
    </source>
</evidence>
<comment type="cofactor">
    <cofactor evidence="6">
        <name>Mn(2+)</name>
        <dbReference type="ChEBI" id="CHEBI:29035"/>
    </cofactor>
</comment>
<comment type="similarity">
    <text evidence="1 6">Belongs to the metallo-dependent hydrolases superfamily. Adenine deaminase family.</text>
</comment>
<reference evidence="9 10" key="1">
    <citation type="submission" date="2019-10" db="EMBL/GenBank/DDBJ databases">
        <title>The Genome Sequence of Clostridium tarantellae Isolated from Fish Brain.</title>
        <authorList>
            <person name="Bano L."/>
            <person name="Kiel M."/>
            <person name="Sales G."/>
            <person name="Doxey A.C."/>
            <person name="Mansfield M.J."/>
            <person name="Schiavone M."/>
            <person name="Rossetto O."/>
            <person name="Pirazzini M."/>
            <person name="Dobrindt U."/>
            <person name="Montecucco C."/>
        </authorList>
    </citation>
    <scope>NUCLEOTIDE SEQUENCE [LARGE SCALE GENOMIC DNA]</scope>
    <source>
        <strain evidence="9 10">DSM 3997</strain>
    </source>
</reference>
<evidence type="ECO:0000256" key="6">
    <source>
        <dbReference type="HAMAP-Rule" id="MF_01518"/>
    </source>
</evidence>
<comment type="catalytic activity">
    <reaction evidence="5 6">
        <text>adenine + H2O + H(+) = hypoxanthine + NH4(+)</text>
        <dbReference type="Rhea" id="RHEA:23688"/>
        <dbReference type="ChEBI" id="CHEBI:15377"/>
        <dbReference type="ChEBI" id="CHEBI:15378"/>
        <dbReference type="ChEBI" id="CHEBI:16708"/>
        <dbReference type="ChEBI" id="CHEBI:17368"/>
        <dbReference type="ChEBI" id="CHEBI:28938"/>
        <dbReference type="EC" id="3.5.4.2"/>
    </reaction>
</comment>
<accession>A0A6I1MW18</accession>
<dbReference type="Gene3D" id="3.20.20.140">
    <property type="entry name" value="Metal-dependent hydrolases"/>
    <property type="match status" value="1"/>
</dbReference>
<feature type="domain" description="Adenine deaminase C-terminal" evidence="8">
    <location>
        <begin position="423"/>
        <end position="589"/>
    </location>
</feature>
<comment type="caution">
    <text evidence="9">The sequence shown here is derived from an EMBL/GenBank/DDBJ whole genome shotgun (WGS) entry which is preliminary data.</text>
</comment>
<sequence>MRIMTKNKKSLVEAAMGKRKCSLIIKNGKILNMFTGEIYYGNIGIYDGFICHIECNPDGLNKVEEPLEGEVIFDAKGQYVIPGLIDIHIHIESTMMTPRNFAEAVLVHGTTTVITDPHEIGNVLGVEGVKYMHDSSSDLPMRQYVLAPSCVPSVLNMENAGANFTYKEIEKMFKMERVIGLGEIMDFLGVINNEERMDSIIEMGEKFGGFLQGHAPFSCGRPLSAYLTRGIKSCHESRLPQEARDKIRNGMFVDARESSISKNVKDLFKGVKDFRYLDNFTLCTDDREPEDIVKDGHINYVIKEVIKAGMNPIDAIRSATLNSARELEISNLGAIAPGFVADLVITPSLEDIVPSAVFFNGELVAKDGKIVKEIENMKLNVENKNTVYIDEDLTLEDFKIKAPINEGKIKVNVIKYEDKVRSITTFSEKEVNVVNGYVDLSNNKDLMTVMVINRHKGKNSKAIAIVENFGNSHGAIGSTVSHDCHNMTIVYDKEENALSVLKELKKIGGGITCAVNGKIKQTLALPVAGLMSNKKCIDLAKEALEMKEALRKIGLIEPPNPLLRIATIALPVIPDVKMSDLGIIDVNKQEFINLFIK</sequence>
<dbReference type="Gene3D" id="2.30.40.10">
    <property type="entry name" value="Urease, subunit C, domain 1"/>
    <property type="match status" value="1"/>
</dbReference>
<keyword evidence="4 6" id="KW-0464">Manganese</keyword>
<evidence type="ECO:0000256" key="1">
    <source>
        <dbReference type="ARBA" id="ARBA00006773"/>
    </source>
</evidence>
<dbReference type="EMBL" id="WHJC01000203">
    <property type="protein sequence ID" value="MPQ44369.1"/>
    <property type="molecule type" value="Genomic_DNA"/>
</dbReference>
<evidence type="ECO:0000256" key="4">
    <source>
        <dbReference type="ARBA" id="ARBA00023211"/>
    </source>
</evidence>
<feature type="domain" description="Amidohydrolase-related" evidence="7">
    <location>
        <begin position="79"/>
        <end position="370"/>
    </location>
</feature>
<dbReference type="Proteomes" id="UP000430345">
    <property type="component" value="Unassembled WGS sequence"/>
</dbReference>
<dbReference type="InterPro" id="IPR032466">
    <property type="entry name" value="Metal_Hydrolase"/>
</dbReference>
<dbReference type="AlphaFoldDB" id="A0A6I1MW18"/>
<dbReference type="OrthoDB" id="9775607at2"/>
<dbReference type="SUPFAM" id="SSF51556">
    <property type="entry name" value="Metallo-dependent hydrolases"/>
    <property type="match status" value="1"/>
</dbReference>
<dbReference type="PANTHER" id="PTHR11113:SF2">
    <property type="entry name" value="ADENINE DEAMINASE"/>
    <property type="match status" value="1"/>
</dbReference>
<dbReference type="GO" id="GO:0000034">
    <property type="term" value="F:adenine deaminase activity"/>
    <property type="evidence" value="ECO:0007669"/>
    <property type="project" value="UniProtKB-UniRule"/>
</dbReference>
<dbReference type="GO" id="GO:0006146">
    <property type="term" value="P:adenine catabolic process"/>
    <property type="evidence" value="ECO:0007669"/>
    <property type="project" value="InterPro"/>
</dbReference>
<organism evidence="9 10">
    <name type="scientific">Clostridium tarantellae</name>
    <dbReference type="NCBI Taxonomy" id="39493"/>
    <lineage>
        <taxon>Bacteria</taxon>
        <taxon>Bacillati</taxon>
        <taxon>Bacillota</taxon>
        <taxon>Clostridia</taxon>
        <taxon>Eubacteriales</taxon>
        <taxon>Clostridiaceae</taxon>
        <taxon>Clostridium</taxon>
    </lineage>
</organism>
<dbReference type="SUPFAM" id="SSF51338">
    <property type="entry name" value="Composite domain of metallo-dependent hydrolases"/>
    <property type="match status" value="1"/>
</dbReference>
<evidence type="ECO:0000259" key="7">
    <source>
        <dbReference type="Pfam" id="PF01979"/>
    </source>
</evidence>
<dbReference type="InterPro" id="IPR006679">
    <property type="entry name" value="Adenine_deam"/>
</dbReference>
<evidence type="ECO:0000256" key="3">
    <source>
        <dbReference type="ARBA" id="ARBA00022801"/>
    </source>
</evidence>